<dbReference type="Gene3D" id="1.25.40.10">
    <property type="entry name" value="Tetratricopeptide repeat domain"/>
    <property type="match status" value="1"/>
</dbReference>
<dbReference type="InterPro" id="IPR001179">
    <property type="entry name" value="PPIase_FKBP_dom"/>
</dbReference>
<dbReference type="HOGENOM" id="CLU_061456_0_0_1"/>
<organism evidence="5 7">
    <name type="scientific">Medicago truncatula</name>
    <name type="common">Barrel medic</name>
    <name type="synonym">Medicago tribuloides</name>
    <dbReference type="NCBI Taxonomy" id="3880"/>
    <lineage>
        <taxon>Eukaryota</taxon>
        <taxon>Viridiplantae</taxon>
        <taxon>Streptophyta</taxon>
        <taxon>Embryophyta</taxon>
        <taxon>Tracheophyta</taxon>
        <taxon>Spermatophyta</taxon>
        <taxon>Magnoliopsida</taxon>
        <taxon>eudicotyledons</taxon>
        <taxon>Gunneridae</taxon>
        <taxon>Pentapetalae</taxon>
        <taxon>rosids</taxon>
        <taxon>fabids</taxon>
        <taxon>Fabales</taxon>
        <taxon>Fabaceae</taxon>
        <taxon>Papilionoideae</taxon>
        <taxon>50 kb inversion clade</taxon>
        <taxon>NPAAA clade</taxon>
        <taxon>Hologalegina</taxon>
        <taxon>IRL clade</taxon>
        <taxon>Trifolieae</taxon>
        <taxon>Medicago</taxon>
    </lineage>
</organism>
<keyword evidence="3" id="KW-0697">Rotamase</keyword>
<dbReference type="eggNOG" id="KOG0543">
    <property type="taxonomic scope" value="Eukaryota"/>
</dbReference>
<dbReference type="PROSITE" id="PS50059">
    <property type="entry name" value="FKBP_PPIASE"/>
    <property type="match status" value="2"/>
</dbReference>
<evidence type="ECO:0000256" key="2">
    <source>
        <dbReference type="ARBA" id="ARBA00022803"/>
    </source>
</evidence>
<dbReference type="Gene3D" id="3.10.50.40">
    <property type="match status" value="2"/>
</dbReference>
<reference evidence="6" key="3">
    <citation type="submission" date="2015-04" db="UniProtKB">
        <authorList>
            <consortium name="EnsemblPlants"/>
        </authorList>
    </citation>
    <scope>IDENTIFICATION</scope>
    <source>
        <strain evidence="6">cv. Jemalong A17</strain>
    </source>
</reference>
<sequence length="424" mass="47684">MYGGVANNQFDESTYGKRTHITQWDLIQYKKKAAAPSAEEYDARYIMPLSNFKKKVEYTNPIRKYNEMIGSTSSGISFLVLTEPEDICKDGGLVKKILKPGDDKYQHVDDYVLVKYEARLDDGTLVKKSDDYGVEFTLNDGHFCPALSIAIKTMKIGEKVILTVKPQYGFGDKGKPAHHDEGSVPPNATLQIILEFEGEGDDCPNEGALVKLKLIGKLQDGTVFFKKGYSDGDEVELFEFKTDEEQVIDGLDRAVLTMKKDEVALLTIAPEYAFGSSESQQELAVVPPNSTVYYEVELVSFVKAKEVSDMNTEEKIEAALEKRQEGVALVYAAEYARASKRFQKALKFIKYDTSFPDEDKEIVGLRFSCNLGNASCLMELKDYERSNKYLKDLNLKRIDTKTLAAKRRLASRRKLSKNCPGMCI</sequence>
<protein>
    <recommendedName>
        <fullName evidence="3">peptidylprolyl isomerase</fullName>
        <ecNumber evidence="3">5.2.1.8</ecNumber>
    </recommendedName>
</protein>
<evidence type="ECO:0000313" key="6">
    <source>
        <dbReference type="EnsemblPlants" id="AET01314"/>
    </source>
</evidence>
<dbReference type="PANTHER" id="PTHR46512">
    <property type="entry name" value="PEPTIDYLPROLYL ISOMERASE"/>
    <property type="match status" value="1"/>
</dbReference>
<proteinExistence type="predicted"/>
<dbReference type="Pfam" id="PF00254">
    <property type="entry name" value="FKBP_C"/>
    <property type="match status" value="2"/>
</dbReference>
<keyword evidence="2" id="KW-0802">TPR repeat</keyword>
<name>G7LDI0_MEDTR</name>
<keyword evidence="3 5" id="KW-0413">Isomerase</keyword>
<dbReference type="InterPro" id="IPR046357">
    <property type="entry name" value="PPIase_dom_sf"/>
</dbReference>
<dbReference type="AlphaFoldDB" id="G7LDI0"/>
<dbReference type="Proteomes" id="UP000002051">
    <property type="component" value="Chromosome 8"/>
</dbReference>
<dbReference type="PANTHER" id="PTHR46512:SF11">
    <property type="entry name" value="PEPTIDYLPROLYL ISOMERASE"/>
    <property type="match status" value="1"/>
</dbReference>
<accession>G7LDI0</accession>
<evidence type="ECO:0000259" key="4">
    <source>
        <dbReference type="PROSITE" id="PS50059"/>
    </source>
</evidence>
<evidence type="ECO:0000256" key="3">
    <source>
        <dbReference type="PROSITE-ProRule" id="PRU00277"/>
    </source>
</evidence>
<accession>A0A0C3XWC5</accession>
<gene>
    <name evidence="5" type="ordered locus">MTR_8g011100</name>
</gene>
<dbReference type="EMBL" id="CM001224">
    <property type="protein sequence ID" value="AET01314.2"/>
    <property type="molecule type" value="Genomic_DNA"/>
</dbReference>
<comment type="catalytic activity">
    <reaction evidence="3">
        <text>[protein]-peptidylproline (omega=180) = [protein]-peptidylproline (omega=0)</text>
        <dbReference type="Rhea" id="RHEA:16237"/>
        <dbReference type="Rhea" id="RHEA-COMP:10747"/>
        <dbReference type="Rhea" id="RHEA-COMP:10748"/>
        <dbReference type="ChEBI" id="CHEBI:83833"/>
        <dbReference type="ChEBI" id="CHEBI:83834"/>
        <dbReference type="EC" id="5.2.1.8"/>
    </reaction>
</comment>
<feature type="domain" description="PPIase FKBP-type" evidence="4">
    <location>
        <begin position="109"/>
        <end position="200"/>
    </location>
</feature>
<dbReference type="PaxDb" id="3880-AET01314"/>
<dbReference type="SUPFAM" id="SSF54534">
    <property type="entry name" value="FKBP-like"/>
    <property type="match status" value="2"/>
</dbReference>
<dbReference type="STRING" id="3880.G7LDI0"/>
<evidence type="ECO:0000313" key="5">
    <source>
        <dbReference type="EMBL" id="AET01314.2"/>
    </source>
</evidence>
<dbReference type="EnsemblPlants" id="AET01314">
    <property type="protein sequence ID" value="AET01314"/>
    <property type="gene ID" value="MTR_8g011100"/>
</dbReference>
<evidence type="ECO:0000313" key="7">
    <source>
        <dbReference type="Proteomes" id="UP000002051"/>
    </source>
</evidence>
<dbReference type="GO" id="GO:0003755">
    <property type="term" value="F:peptidyl-prolyl cis-trans isomerase activity"/>
    <property type="evidence" value="ECO:0007669"/>
    <property type="project" value="UniProtKB-KW"/>
</dbReference>
<keyword evidence="7" id="KW-1185">Reference proteome</keyword>
<dbReference type="EC" id="5.2.1.8" evidence="3"/>
<keyword evidence="1" id="KW-0677">Repeat</keyword>
<reference evidence="5 7" key="2">
    <citation type="journal article" date="2014" name="BMC Genomics">
        <title>An improved genome release (version Mt4.0) for the model legume Medicago truncatula.</title>
        <authorList>
            <person name="Tang H."/>
            <person name="Krishnakumar V."/>
            <person name="Bidwell S."/>
            <person name="Rosen B."/>
            <person name="Chan A."/>
            <person name="Zhou S."/>
            <person name="Gentzbittel L."/>
            <person name="Childs K.L."/>
            <person name="Yandell M."/>
            <person name="Gundlach H."/>
            <person name="Mayer K.F."/>
            <person name="Schwartz D.C."/>
            <person name="Town C.D."/>
        </authorList>
    </citation>
    <scope>GENOME REANNOTATION</scope>
    <source>
        <strain evidence="6 7">cv. Jemalong A17</strain>
    </source>
</reference>
<dbReference type="FunFam" id="3.10.50.40:FF:000017">
    <property type="entry name" value="Peptidylprolyl isomerase"/>
    <property type="match status" value="1"/>
</dbReference>
<reference evidence="5 7" key="1">
    <citation type="journal article" date="2011" name="Nature">
        <title>The Medicago genome provides insight into the evolution of rhizobial symbioses.</title>
        <authorList>
            <person name="Young N.D."/>
            <person name="Debelle F."/>
            <person name="Oldroyd G.E."/>
            <person name="Geurts R."/>
            <person name="Cannon S.B."/>
            <person name="Udvardi M.K."/>
            <person name="Benedito V.A."/>
            <person name="Mayer K.F."/>
            <person name="Gouzy J."/>
            <person name="Schoof H."/>
            <person name="Van de Peer Y."/>
            <person name="Proost S."/>
            <person name="Cook D.R."/>
            <person name="Meyers B.C."/>
            <person name="Spannagl M."/>
            <person name="Cheung F."/>
            <person name="De Mita S."/>
            <person name="Krishnakumar V."/>
            <person name="Gundlach H."/>
            <person name="Zhou S."/>
            <person name="Mudge J."/>
            <person name="Bharti A.K."/>
            <person name="Murray J.D."/>
            <person name="Naoumkina M.A."/>
            <person name="Rosen B."/>
            <person name="Silverstein K.A."/>
            <person name="Tang H."/>
            <person name="Rombauts S."/>
            <person name="Zhao P.X."/>
            <person name="Zhou P."/>
            <person name="Barbe V."/>
            <person name="Bardou P."/>
            <person name="Bechner M."/>
            <person name="Bellec A."/>
            <person name="Berger A."/>
            <person name="Berges H."/>
            <person name="Bidwell S."/>
            <person name="Bisseling T."/>
            <person name="Choisne N."/>
            <person name="Couloux A."/>
            <person name="Denny R."/>
            <person name="Deshpande S."/>
            <person name="Dai X."/>
            <person name="Doyle J.J."/>
            <person name="Dudez A.M."/>
            <person name="Farmer A.D."/>
            <person name="Fouteau S."/>
            <person name="Franken C."/>
            <person name="Gibelin C."/>
            <person name="Gish J."/>
            <person name="Goldstein S."/>
            <person name="Gonzalez A.J."/>
            <person name="Green P.J."/>
            <person name="Hallab A."/>
            <person name="Hartog M."/>
            <person name="Hua A."/>
            <person name="Humphray S.J."/>
            <person name="Jeong D.H."/>
            <person name="Jing Y."/>
            <person name="Jocker A."/>
            <person name="Kenton S.M."/>
            <person name="Kim D.J."/>
            <person name="Klee K."/>
            <person name="Lai H."/>
            <person name="Lang C."/>
            <person name="Lin S."/>
            <person name="Macmil S.L."/>
            <person name="Magdelenat G."/>
            <person name="Matthews L."/>
            <person name="McCorrison J."/>
            <person name="Monaghan E.L."/>
            <person name="Mun J.H."/>
            <person name="Najar F.Z."/>
            <person name="Nicholson C."/>
            <person name="Noirot C."/>
            <person name="O'Bleness M."/>
            <person name="Paule C.R."/>
            <person name="Poulain J."/>
            <person name="Prion F."/>
            <person name="Qin B."/>
            <person name="Qu C."/>
            <person name="Retzel E.F."/>
            <person name="Riddle C."/>
            <person name="Sallet E."/>
            <person name="Samain S."/>
            <person name="Samson N."/>
            <person name="Sanders I."/>
            <person name="Saurat O."/>
            <person name="Scarpelli C."/>
            <person name="Schiex T."/>
            <person name="Segurens B."/>
            <person name="Severin A.J."/>
            <person name="Sherrier D.J."/>
            <person name="Shi R."/>
            <person name="Sims S."/>
            <person name="Singer S.R."/>
            <person name="Sinharoy S."/>
            <person name="Sterck L."/>
            <person name="Viollet A."/>
            <person name="Wang B.B."/>
            <person name="Wang K."/>
            <person name="Wang M."/>
            <person name="Wang X."/>
            <person name="Warfsmann J."/>
            <person name="Weissenbach J."/>
            <person name="White D.D."/>
            <person name="White J.D."/>
            <person name="Wiley G.B."/>
            <person name="Wincker P."/>
            <person name="Xing Y."/>
            <person name="Yang L."/>
            <person name="Yao Z."/>
            <person name="Ying F."/>
            <person name="Zhai J."/>
            <person name="Zhou L."/>
            <person name="Zuber A."/>
            <person name="Denarie J."/>
            <person name="Dixon R.A."/>
            <person name="May G.D."/>
            <person name="Schwartz D.C."/>
            <person name="Rogers J."/>
            <person name="Quetier F."/>
            <person name="Town C.D."/>
            <person name="Roe B.A."/>
        </authorList>
    </citation>
    <scope>NUCLEOTIDE SEQUENCE [LARGE SCALE GENOMIC DNA]</scope>
    <source>
        <strain evidence="5">A17</strain>
        <strain evidence="6 7">cv. Jemalong A17</strain>
    </source>
</reference>
<evidence type="ECO:0000256" key="1">
    <source>
        <dbReference type="ARBA" id="ARBA00022737"/>
    </source>
</evidence>
<feature type="domain" description="PPIase FKBP-type" evidence="4">
    <location>
        <begin position="207"/>
        <end position="302"/>
    </location>
</feature>
<dbReference type="InterPro" id="IPR050754">
    <property type="entry name" value="FKBP4/5/8-like"/>
</dbReference>
<dbReference type="InterPro" id="IPR011990">
    <property type="entry name" value="TPR-like_helical_dom_sf"/>
</dbReference>